<protein>
    <submittedName>
        <fullName evidence="3">Uncharacterized protein</fullName>
    </submittedName>
</protein>
<feature type="compositionally biased region" description="Acidic residues" evidence="1">
    <location>
        <begin position="290"/>
        <end position="301"/>
    </location>
</feature>
<comment type="caution">
    <text evidence="3">The sequence shown here is derived from an EMBL/GenBank/DDBJ whole genome shotgun (WGS) entry which is preliminary data.</text>
</comment>
<feature type="region of interest" description="Disordered" evidence="1">
    <location>
        <begin position="290"/>
        <end position="331"/>
    </location>
</feature>
<evidence type="ECO:0000313" key="4">
    <source>
        <dbReference type="Proteomes" id="UP000747542"/>
    </source>
</evidence>
<feature type="signal peptide" evidence="2">
    <location>
        <begin position="1"/>
        <end position="17"/>
    </location>
</feature>
<dbReference type="Proteomes" id="UP000747542">
    <property type="component" value="Unassembled WGS sequence"/>
</dbReference>
<evidence type="ECO:0000256" key="2">
    <source>
        <dbReference type="SAM" id="SignalP"/>
    </source>
</evidence>
<evidence type="ECO:0000256" key="1">
    <source>
        <dbReference type="SAM" id="MobiDB-lite"/>
    </source>
</evidence>
<feature type="chain" id="PRO_5035239432" evidence="2">
    <location>
        <begin position="18"/>
        <end position="601"/>
    </location>
</feature>
<feature type="compositionally biased region" description="Basic residues" evidence="1">
    <location>
        <begin position="544"/>
        <end position="583"/>
    </location>
</feature>
<feature type="compositionally biased region" description="Basic and acidic residues" evidence="1">
    <location>
        <begin position="302"/>
        <end position="313"/>
    </location>
</feature>
<keyword evidence="4" id="KW-1185">Reference proteome</keyword>
<proteinExistence type="predicted"/>
<evidence type="ECO:0000313" key="3">
    <source>
        <dbReference type="EMBL" id="KAG7169698.1"/>
    </source>
</evidence>
<feature type="compositionally biased region" description="Low complexity" evidence="1">
    <location>
        <begin position="511"/>
        <end position="530"/>
    </location>
</feature>
<reference evidence="3" key="1">
    <citation type="journal article" date="2021" name="Sci. Adv.">
        <title>The American lobster genome reveals insights on longevity, neural, and immune adaptations.</title>
        <authorList>
            <person name="Polinski J.M."/>
            <person name="Zimin A.V."/>
            <person name="Clark K.F."/>
            <person name="Kohn A.B."/>
            <person name="Sadowski N."/>
            <person name="Timp W."/>
            <person name="Ptitsyn A."/>
            <person name="Khanna P."/>
            <person name="Romanova D.Y."/>
            <person name="Williams P."/>
            <person name="Greenwood S.J."/>
            <person name="Moroz L.L."/>
            <person name="Walt D.R."/>
            <person name="Bodnar A.G."/>
        </authorList>
    </citation>
    <scope>NUCLEOTIDE SEQUENCE</scope>
    <source>
        <strain evidence="3">GMGI-L3</strain>
    </source>
</reference>
<accession>A0A8J5K8S6</accession>
<feature type="region of interest" description="Disordered" evidence="1">
    <location>
        <begin position="511"/>
        <end position="601"/>
    </location>
</feature>
<sequence length="601" mass="68176">MCLYFVFLVAITTMTSALQLPLIEVFTVANKDYTIIDFIDKSYQPVLIPWSLRRRDVAALKPWTFPALNTSLEATTTFCVASEGSRAVKDCIGKGERDEEGEREEDSKRCTSEEVDAQVSLRRFGKEGEGRWGHAFTTITKDIGSAVVVPRFLNDADLTSVDLTQTGLHHVRRGWTSQVYEKDTTTSASVMCVVEGRLSLTLTPFTLAWDQLKCGPEVCELSATPTEEEKLNSEIHAFLTHASVLPRGCLYMPPEWQWSAEAPVDTTCLWFTWQDDLVIREDVLNHLFSPDEDSASTDDEVEKPSVDKPGEQKKKQRGAPEGQPRKASSTLWEALPKGHKRPLLLWGEENPFFHLIRRYLLSDRHLLLHTFLDQFPIDRILLPDLVDCPRECLTTATTIFTILDTDGDEVLTARDATYLTQDTFSSLTHHLDDLVDELKDLAKDQWKDVKETTEDARQEFLKRAKERMVASAIASVNRWKSGDLEGVDEELLKENLPDIYAQILTAREETTAAPPLSSSTTNTSPGTPQGTHHKHSPGTTTNTTRHHNKHLTRHHNKHLRHHNKHLTIHHNKHLTRHHNKHHQAPQQTPHQAPQQTPHHPP</sequence>
<feature type="compositionally biased region" description="Low complexity" evidence="1">
    <location>
        <begin position="584"/>
        <end position="601"/>
    </location>
</feature>
<gene>
    <name evidence="3" type="ORF">Hamer_G013323</name>
</gene>
<dbReference type="AlphaFoldDB" id="A0A8J5K8S6"/>
<organism evidence="3 4">
    <name type="scientific">Homarus americanus</name>
    <name type="common">American lobster</name>
    <dbReference type="NCBI Taxonomy" id="6706"/>
    <lineage>
        <taxon>Eukaryota</taxon>
        <taxon>Metazoa</taxon>
        <taxon>Ecdysozoa</taxon>
        <taxon>Arthropoda</taxon>
        <taxon>Crustacea</taxon>
        <taxon>Multicrustacea</taxon>
        <taxon>Malacostraca</taxon>
        <taxon>Eumalacostraca</taxon>
        <taxon>Eucarida</taxon>
        <taxon>Decapoda</taxon>
        <taxon>Pleocyemata</taxon>
        <taxon>Astacidea</taxon>
        <taxon>Nephropoidea</taxon>
        <taxon>Nephropidae</taxon>
        <taxon>Homarus</taxon>
    </lineage>
</organism>
<keyword evidence="2" id="KW-0732">Signal</keyword>
<name>A0A8J5K8S6_HOMAM</name>
<dbReference type="EMBL" id="JAHLQT010015640">
    <property type="protein sequence ID" value="KAG7169698.1"/>
    <property type="molecule type" value="Genomic_DNA"/>
</dbReference>